<keyword evidence="1" id="KW-0812">Transmembrane</keyword>
<accession>A0ABN4JV40</accession>
<keyword evidence="1" id="KW-0472">Membrane</keyword>
<dbReference type="InterPro" id="IPR036259">
    <property type="entry name" value="MFS_trans_sf"/>
</dbReference>
<dbReference type="EMBL" id="CP013661">
    <property type="protein sequence ID" value="ALS77275.1"/>
    <property type="molecule type" value="Genomic_DNA"/>
</dbReference>
<organism evidence="2 3">
    <name type="scientific">Planococcus kocurii</name>
    <dbReference type="NCBI Taxonomy" id="1374"/>
    <lineage>
        <taxon>Bacteria</taxon>
        <taxon>Bacillati</taxon>
        <taxon>Bacillota</taxon>
        <taxon>Bacilli</taxon>
        <taxon>Bacillales</taxon>
        <taxon>Caryophanaceae</taxon>
        <taxon>Planococcus</taxon>
    </lineage>
</organism>
<gene>
    <name evidence="2" type="ORF">AUO94_00835</name>
</gene>
<sequence length="223" mass="25452">MRSVKVLIKDNNEKRELLSEENLAFYEEFLFYIRTDLRVDEQSGEEVLMDLLDHLLESQDEGKTGKDLFGDRPQAYADELIDALPKEKKRNVAVFVLSQMLGIAGFFSITLGIIYIALSFFLEVDTTLSLGNILTILVTVAILSLIAVSFIFKLIRSSLFRPKRSRIIEYLKAGLFGATLFAVILLLVWLVPEFGPEISLQWWMYVLFGFVLLAGDKVMDRLK</sequence>
<feature type="transmembrane region" description="Helical" evidence="1">
    <location>
        <begin position="92"/>
        <end position="118"/>
    </location>
</feature>
<evidence type="ECO:0000313" key="3">
    <source>
        <dbReference type="Proteomes" id="UP000065533"/>
    </source>
</evidence>
<dbReference type="Gene3D" id="1.10.1900.10">
    <property type="entry name" value="c-terminal domain of poly(a) binding protein"/>
    <property type="match status" value="1"/>
</dbReference>
<dbReference type="InterPro" id="IPR009214">
    <property type="entry name" value="DUF1129"/>
</dbReference>
<feature type="transmembrane region" description="Helical" evidence="1">
    <location>
        <begin position="173"/>
        <end position="190"/>
    </location>
</feature>
<evidence type="ECO:0008006" key="4">
    <source>
        <dbReference type="Google" id="ProtNLM"/>
    </source>
</evidence>
<protein>
    <recommendedName>
        <fullName evidence="4">DUF1129 domain-containing protein</fullName>
    </recommendedName>
</protein>
<feature type="transmembrane region" description="Helical" evidence="1">
    <location>
        <begin position="202"/>
        <end position="219"/>
    </location>
</feature>
<dbReference type="PANTHER" id="PTHR41307:SF1">
    <property type="entry name" value="MEMBRANE PROTEIN"/>
    <property type="match status" value="1"/>
</dbReference>
<name>A0ABN4JV40_9BACL</name>
<keyword evidence="3" id="KW-1185">Reference proteome</keyword>
<keyword evidence="1" id="KW-1133">Transmembrane helix</keyword>
<dbReference type="Proteomes" id="UP000065533">
    <property type="component" value="Chromosome"/>
</dbReference>
<evidence type="ECO:0000313" key="2">
    <source>
        <dbReference type="EMBL" id="ALS77275.1"/>
    </source>
</evidence>
<dbReference type="Pfam" id="PF06570">
    <property type="entry name" value="DUF1129"/>
    <property type="match status" value="1"/>
</dbReference>
<proteinExistence type="predicted"/>
<feature type="transmembrane region" description="Helical" evidence="1">
    <location>
        <begin position="130"/>
        <end position="152"/>
    </location>
</feature>
<dbReference type="SUPFAM" id="SSF103473">
    <property type="entry name" value="MFS general substrate transporter"/>
    <property type="match status" value="1"/>
</dbReference>
<dbReference type="PANTHER" id="PTHR41307">
    <property type="entry name" value="MEMBRANE PROTEIN-RELATED"/>
    <property type="match status" value="1"/>
</dbReference>
<evidence type="ECO:0000256" key="1">
    <source>
        <dbReference type="SAM" id="Phobius"/>
    </source>
</evidence>
<reference evidence="2" key="1">
    <citation type="submission" date="2016-01" db="EMBL/GenBank/DDBJ databases">
        <title>Complete genome of Planococcus kocurri type strain.</title>
        <authorList>
            <person name="See-Too W.S."/>
        </authorList>
    </citation>
    <scope>NUCLEOTIDE SEQUENCE [LARGE SCALE GENOMIC DNA]</scope>
    <source>
        <strain evidence="2">ATCC 43650</strain>
    </source>
</reference>
<dbReference type="RefSeq" id="WP_058383955.1">
    <property type="nucleotide sequence ID" value="NZ_CP013661.2"/>
</dbReference>
<dbReference type="SUPFAM" id="SSF158560">
    <property type="entry name" value="BH3980-like"/>
    <property type="match status" value="1"/>
</dbReference>